<sequence>MPAYSFWPGSITLPSDLSQILRKLQRWTKEDGIEYEVSVFYADDDIVLTPVNRGTKWNVKVRHKVSLRYETLNEYRCQKIVEADNKVILRKQLPLSSIPKVPTVHLITNFHTHPPDTTRDGEARYSFFSTQDMNILLQSTNFCMGLACDTLWMVCKCDKTIGMIGENGQNTLQQISSRFFHGDEPVATLRDEMSRWGMVIYNGRIGNELKRIT</sequence>
<comment type="caution">
    <text evidence="1">The sequence shown here is derived from an EMBL/GenBank/DDBJ whole genome shotgun (WGS) entry which is preliminary data.</text>
</comment>
<protein>
    <submittedName>
        <fullName evidence="1">Uncharacterized protein</fullName>
    </submittedName>
</protein>
<organism evidence="1 2">
    <name type="scientific">Candidatus Dojkabacteria bacterium</name>
    <dbReference type="NCBI Taxonomy" id="2099670"/>
    <lineage>
        <taxon>Bacteria</taxon>
        <taxon>Candidatus Dojkabacteria</taxon>
    </lineage>
</organism>
<reference evidence="1" key="1">
    <citation type="submission" date="2020-04" db="EMBL/GenBank/DDBJ databases">
        <authorList>
            <person name="Zhang T."/>
        </authorList>
    </citation>
    <scope>NUCLEOTIDE SEQUENCE</scope>
    <source>
        <strain evidence="1">HKST-UBA11</strain>
    </source>
</reference>
<name>A0A955L9Z4_9BACT</name>
<reference evidence="1" key="2">
    <citation type="journal article" date="2021" name="Microbiome">
        <title>Successional dynamics and alternative stable states in a saline activated sludge microbial community over 9 years.</title>
        <authorList>
            <person name="Wang Y."/>
            <person name="Ye J."/>
            <person name="Ju F."/>
            <person name="Liu L."/>
            <person name="Boyd J.A."/>
            <person name="Deng Y."/>
            <person name="Parks D.H."/>
            <person name="Jiang X."/>
            <person name="Yin X."/>
            <person name="Woodcroft B.J."/>
            <person name="Tyson G.W."/>
            <person name="Hugenholtz P."/>
            <person name="Polz M.F."/>
            <person name="Zhang T."/>
        </authorList>
    </citation>
    <scope>NUCLEOTIDE SEQUENCE</scope>
    <source>
        <strain evidence="1">HKST-UBA11</strain>
    </source>
</reference>
<dbReference type="EMBL" id="JAGQLH010000105">
    <property type="protein sequence ID" value="MCA9386241.1"/>
    <property type="molecule type" value="Genomic_DNA"/>
</dbReference>
<evidence type="ECO:0000313" key="1">
    <source>
        <dbReference type="EMBL" id="MCA9386241.1"/>
    </source>
</evidence>
<evidence type="ECO:0000313" key="2">
    <source>
        <dbReference type="Proteomes" id="UP000754563"/>
    </source>
</evidence>
<dbReference type="AlphaFoldDB" id="A0A955L9Z4"/>
<gene>
    <name evidence="1" type="ORF">KC717_06360</name>
</gene>
<proteinExistence type="predicted"/>
<accession>A0A955L9Z4</accession>
<dbReference type="Proteomes" id="UP000754563">
    <property type="component" value="Unassembled WGS sequence"/>
</dbReference>